<evidence type="ECO:0000256" key="1">
    <source>
        <dbReference type="SAM" id="MobiDB-lite"/>
    </source>
</evidence>
<feature type="compositionally biased region" description="Basic and acidic residues" evidence="1">
    <location>
        <begin position="33"/>
        <end position="45"/>
    </location>
</feature>
<feature type="compositionally biased region" description="Basic and acidic residues" evidence="1">
    <location>
        <begin position="1"/>
        <end position="19"/>
    </location>
</feature>
<protein>
    <submittedName>
        <fullName evidence="2">VP2</fullName>
    </submittedName>
</protein>
<reference evidence="2" key="1">
    <citation type="submission" date="2018-10" db="EMBL/GenBank/DDBJ databases">
        <title>Extensive Diversity of RNA Viruses in Australian Ticks.</title>
        <authorList>
            <person name="Harvey E."/>
            <person name="Rose K."/>
            <person name="Eden J.-S."/>
            <person name="Lo N."/>
            <person name="Abeyasuriya T."/>
            <person name="Shi M."/>
            <person name="Doggett S.L."/>
            <person name="Holmes E.C."/>
        </authorList>
    </citation>
    <scope>NUCLEOTIDE SEQUENCE</scope>
</reference>
<sequence>MTPEKTKNDNETNEKKDTPKTQTVLESRPSVVPKEDTTKEREHSNPSKSSTEPLSTLEECQREIARLSKLLASLQVKQEPIVLEESALITNVEAFKIHAQVQEAETNTYNVLKNIASRMGPQLSITPIKIEKPSPFTSPLKITILNQIPSLFKIKTISGNVEDTDAVISNSDSIQPKYLQASRQAFKFGITEASFVMESDGLPNEIKFLPGNSSSMFKDVRGNGTGPVNLEASRTDYVFLIFETLFKLYLNSQFILSDVEFKTQFDRDTFAGDLISVKGMLKNQFIDQEVPLLPAAGYGHSARYLLENLRQMFNEPHHGMQLGELARDSISQRKVFRRAGVITDQYTARLNEIYLDYLFARSIDHTSYIVQHRALTLPNVSIKVDKPSVFANSLIPIWKRNECDGCLLVYALDVKRQQKYLTHLTELLASVNLLTFASVDEVAQLPPRRSLRDAEIQQLLDTALTSVNENEVFRALALDLSTTWVDTNITIRGFSTTPLDAVFKVFTTVLWFCYFPSIARDNVPKLMFELFSAMEELATDETSRFVRHAGFSNYNGRNASIQEYPKELYLNGTITYPLLLQAPPNRFRLFRQLHDLLVANHGEVQNTNDNASISTPRMSDVRQYYQPYHSLSAVSNALAHGENPNDFGNRLKDLHHFMKQLIEEYKRKYRDYTNRSAFGNSTSSVSQLLGYFDAYNPALLYSIGIRGHAELFALRQLGANSPYVVDCQNFLAADQRLRPQVLFELDNGDWSAIMMQRHQDELSFELPLFMFLTLRGAYSLESIMPPDATVQFQNLLRIQEEGILCGDVIKFVNNIKFGDVGLFNREALGISTVVTAARSDRIFIKLSEVASLSDFKDLFSVLINDVSQRIDSRAISFRIVLQPYLSSLYNDRIPQPAHSQYGVNLNLGREFMDDVMTIASPLFVPETSPISLYTTGLAIKYTIKNDLDPFEYIDVREAAHQAERIVMYSPDLLTRRVRDGMRFIDEDVIQLPSPDGELEIYQLGDNMPFTIIIVNTVTGPISNIDYHKLVRFLKERKIMFYFPELMVIMDRALMEQHVFEEALLEPQLIDVLTGLPARRVTLVFGDTVSKPYRLANSPQKFKFLYPINAINQRQIVLKGMSDPIQAPPELQIGTWMSWAYGGTNGKTVIVRNGELYRDGEGNDVLNDANEEQVIDKLDLGFVNMNNEMRILTMPEYLATPQIEQDTKRAYVGIYTVS</sequence>
<accession>A0A3G3BTR2</accession>
<name>A0A3G3BTR2_9VIRU</name>
<proteinExistence type="predicted"/>
<organism evidence="2">
    <name type="scientific">Shelly beach virus</name>
    <dbReference type="NCBI Taxonomy" id="2485878"/>
    <lineage>
        <taxon>Viruses</taxon>
        <taxon>Riboviria</taxon>
    </lineage>
</organism>
<evidence type="ECO:0000313" key="2">
    <source>
        <dbReference type="EMBL" id="AYP67578.1"/>
    </source>
</evidence>
<dbReference type="EMBL" id="MK026601">
    <property type="protein sequence ID" value="AYP67578.1"/>
    <property type="molecule type" value="Genomic_RNA"/>
</dbReference>
<feature type="region of interest" description="Disordered" evidence="1">
    <location>
        <begin position="1"/>
        <end position="56"/>
    </location>
</feature>